<feature type="region of interest" description="Disordered" evidence="1">
    <location>
        <begin position="141"/>
        <end position="163"/>
    </location>
</feature>
<feature type="region of interest" description="Disordered" evidence="1">
    <location>
        <begin position="103"/>
        <end position="129"/>
    </location>
</feature>
<proteinExistence type="predicted"/>
<name>A0A9D3XH10_9SAUR</name>
<evidence type="ECO:0000313" key="3">
    <source>
        <dbReference type="Proteomes" id="UP000827986"/>
    </source>
</evidence>
<dbReference type="Proteomes" id="UP000827986">
    <property type="component" value="Unassembled WGS sequence"/>
</dbReference>
<dbReference type="AlphaFoldDB" id="A0A9D3XH10"/>
<sequence length="163" mass="17280">MSTNCIRMARMARCLGERGVAGGRLGGSSGRLWTELRDQLCFLWGTGKSRCAGLILSYAPAGAAPRWPSQQLCPFGSKAGLSDVWCRLGVSCVTTVRSHCRDSTRKRDLGPSRLQGRKGPEPGWSQQRAVLPAKPISARSSECWGAGAGGCSRLAGSEELGGL</sequence>
<evidence type="ECO:0000256" key="1">
    <source>
        <dbReference type="SAM" id="MobiDB-lite"/>
    </source>
</evidence>
<keyword evidence="3" id="KW-1185">Reference proteome</keyword>
<accession>A0A9D3XH10</accession>
<evidence type="ECO:0000313" key="2">
    <source>
        <dbReference type="EMBL" id="KAH1178895.1"/>
    </source>
</evidence>
<protein>
    <submittedName>
        <fullName evidence="2">Uncharacterized protein</fullName>
    </submittedName>
</protein>
<comment type="caution">
    <text evidence="2">The sequence shown here is derived from an EMBL/GenBank/DDBJ whole genome shotgun (WGS) entry which is preliminary data.</text>
</comment>
<gene>
    <name evidence="2" type="ORF">KIL84_000226</name>
</gene>
<dbReference type="EMBL" id="JAHDVG010000473">
    <property type="protein sequence ID" value="KAH1178895.1"/>
    <property type="molecule type" value="Genomic_DNA"/>
</dbReference>
<reference evidence="2" key="1">
    <citation type="submission" date="2021-09" db="EMBL/GenBank/DDBJ databases">
        <title>The genome of Mauremys mutica provides insights into the evolution of semi-aquatic lifestyle.</title>
        <authorList>
            <person name="Gong S."/>
            <person name="Gao Y."/>
        </authorList>
    </citation>
    <scope>NUCLEOTIDE SEQUENCE</scope>
    <source>
        <strain evidence="2">MM-2020</strain>
        <tissue evidence="2">Muscle</tissue>
    </source>
</reference>
<organism evidence="2 3">
    <name type="scientific">Mauremys mutica</name>
    <name type="common">yellowpond turtle</name>
    <dbReference type="NCBI Taxonomy" id="74926"/>
    <lineage>
        <taxon>Eukaryota</taxon>
        <taxon>Metazoa</taxon>
        <taxon>Chordata</taxon>
        <taxon>Craniata</taxon>
        <taxon>Vertebrata</taxon>
        <taxon>Euteleostomi</taxon>
        <taxon>Archelosauria</taxon>
        <taxon>Testudinata</taxon>
        <taxon>Testudines</taxon>
        <taxon>Cryptodira</taxon>
        <taxon>Durocryptodira</taxon>
        <taxon>Testudinoidea</taxon>
        <taxon>Geoemydidae</taxon>
        <taxon>Geoemydinae</taxon>
        <taxon>Mauremys</taxon>
    </lineage>
</organism>